<sequence length="59" mass="6555">YNYASGLLGESTITDSDSIINLLLPVNTYKIRIKATIATGKVLKFYIPELLRHIKGLTC</sequence>
<reference evidence="1" key="1">
    <citation type="journal article" date="2015" name="Nature">
        <title>Complex archaea that bridge the gap between prokaryotes and eukaryotes.</title>
        <authorList>
            <person name="Spang A."/>
            <person name="Saw J.H."/>
            <person name="Jorgensen S.L."/>
            <person name="Zaremba-Niedzwiedzka K."/>
            <person name="Martijn J."/>
            <person name="Lind A.E."/>
            <person name="van Eijk R."/>
            <person name="Schleper C."/>
            <person name="Guy L."/>
            <person name="Ettema T.J."/>
        </authorList>
    </citation>
    <scope>NUCLEOTIDE SEQUENCE</scope>
</reference>
<accession>A0A0F8Y3R4</accession>
<dbReference type="EMBL" id="LAZR01070296">
    <property type="protein sequence ID" value="KKK42881.1"/>
    <property type="molecule type" value="Genomic_DNA"/>
</dbReference>
<name>A0A0F8Y3R4_9ZZZZ</name>
<comment type="caution">
    <text evidence="1">The sequence shown here is derived from an EMBL/GenBank/DDBJ whole genome shotgun (WGS) entry which is preliminary data.</text>
</comment>
<protein>
    <submittedName>
        <fullName evidence="1">Uncharacterized protein</fullName>
    </submittedName>
</protein>
<proteinExistence type="predicted"/>
<dbReference type="AlphaFoldDB" id="A0A0F8Y3R4"/>
<feature type="non-terminal residue" evidence="1">
    <location>
        <position position="1"/>
    </location>
</feature>
<organism evidence="1">
    <name type="scientific">marine sediment metagenome</name>
    <dbReference type="NCBI Taxonomy" id="412755"/>
    <lineage>
        <taxon>unclassified sequences</taxon>
        <taxon>metagenomes</taxon>
        <taxon>ecological metagenomes</taxon>
    </lineage>
</organism>
<gene>
    <name evidence="1" type="ORF">LCGC14_3169400</name>
</gene>
<evidence type="ECO:0000313" key="1">
    <source>
        <dbReference type="EMBL" id="KKK42881.1"/>
    </source>
</evidence>